<dbReference type="InterPro" id="IPR050640">
    <property type="entry name" value="Bact_2-comp_sensor_kinase"/>
</dbReference>
<evidence type="ECO:0000313" key="4">
    <source>
        <dbReference type="Proteomes" id="UP000198379"/>
    </source>
</evidence>
<dbReference type="PANTHER" id="PTHR34220:SF7">
    <property type="entry name" value="SENSOR HISTIDINE KINASE YPDA"/>
    <property type="match status" value="1"/>
</dbReference>
<evidence type="ECO:0000313" key="3">
    <source>
        <dbReference type="EMBL" id="SNR37495.1"/>
    </source>
</evidence>
<keyword evidence="3" id="KW-0418">Kinase</keyword>
<dbReference type="InterPro" id="IPR036890">
    <property type="entry name" value="HATPase_C_sf"/>
</dbReference>
<dbReference type="Proteomes" id="UP000198379">
    <property type="component" value="Unassembled WGS sequence"/>
</dbReference>
<keyword evidence="1" id="KW-0472">Membrane</keyword>
<dbReference type="GO" id="GO:0016020">
    <property type="term" value="C:membrane"/>
    <property type="evidence" value="ECO:0007669"/>
    <property type="project" value="InterPro"/>
</dbReference>
<feature type="domain" description="Signal transduction histidine kinase internal region" evidence="2">
    <location>
        <begin position="158"/>
        <end position="235"/>
    </location>
</feature>
<protein>
    <submittedName>
        <fullName evidence="3">Histidine kinase</fullName>
    </submittedName>
</protein>
<keyword evidence="1" id="KW-1133">Transmembrane helix</keyword>
<accession>A0A238VT52</accession>
<dbReference type="PANTHER" id="PTHR34220">
    <property type="entry name" value="SENSOR HISTIDINE KINASE YPDA"/>
    <property type="match status" value="1"/>
</dbReference>
<sequence length="338" mass="39566">MKLFSIYKRLLISLIISLILVAMIWITSQFKEPPQFGFLTVVWILMIYATFEVIFSFQKSKRIKAWFQKNMPFQVFILFGSILIGTIVYTLLFYGFKWFDYWYYHSESPTVKHMIMAALIGLCISIIFSLIEYVSNLKTTHYNTLLENEKYKHEITEANLSILKNQLDPHFLFNNLNTLYYLIDEDTTLAKSFLKNISDIYRQILQNKHHITISAPKEYEMAQQYLQIIKQRYQEGLQVENTISKAQLQDKKMPPLVLQQLIENAIKHNKIDIHTTLKIVFSATKDTLVITTIGQKKTNTNTHGSGLVNIKKRYSYLTDKKITISSENDTFKVTVPLL</sequence>
<dbReference type="RefSeq" id="WP_089369686.1">
    <property type="nucleotide sequence ID" value="NZ_BMEP01000002.1"/>
</dbReference>
<dbReference type="Pfam" id="PF06580">
    <property type="entry name" value="His_kinase"/>
    <property type="match status" value="1"/>
</dbReference>
<dbReference type="AlphaFoldDB" id="A0A238VT52"/>
<dbReference type="GO" id="GO:0000155">
    <property type="term" value="F:phosphorelay sensor kinase activity"/>
    <property type="evidence" value="ECO:0007669"/>
    <property type="project" value="InterPro"/>
</dbReference>
<gene>
    <name evidence="3" type="ORF">SAMN06265376_101329</name>
</gene>
<evidence type="ECO:0000256" key="1">
    <source>
        <dbReference type="SAM" id="Phobius"/>
    </source>
</evidence>
<feature type="transmembrane region" description="Helical" evidence="1">
    <location>
        <begin position="114"/>
        <end position="134"/>
    </location>
</feature>
<keyword evidence="4" id="KW-1185">Reference proteome</keyword>
<name>A0A238VT52_9FLAO</name>
<feature type="transmembrane region" description="Helical" evidence="1">
    <location>
        <begin position="75"/>
        <end position="94"/>
    </location>
</feature>
<dbReference type="EMBL" id="FZNY01000001">
    <property type="protein sequence ID" value="SNR37495.1"/>
    <property type="molecule type" value="Genomic_DNA"/>
</dbReference>
<feature type="transmembrane region" description="Helical" evidence="1">
    <location>
        <begin position="36"/>
        <end position="55"/>
    </location>
</feature>
<feature type="transmembrane region" description="Helical" evidence="1">
    <location>
        <begin position="12"/>
        <end position="30"/>
    </location>
</feature>
<keyword evidence="3" id="KW-0808">Transferase</keyword>
<organism evidence="3 4">
    <name type="scientific">Dokdonia pacifica</name>
    <dbReference type="NCBI Taxonomy" id="1627892"/>
    <lineage>
        <taxon>Bacteria</taxon>
        <taxon>Pseudomonadati</taxon>
        <taxon>Bacteroidota</taxon>
        <taxon>Flavobacteriia</taxon>
        <taxon>Flavobacteriales</taxon>
        <taxon>Flavobacteriaceae</taxon>
        <taxon>Dokdonia</taxon>
    </lineage>
</organism>
<dbReference type="SUPFAM" id="SSF55874">
    <property type="entry name" value="ATPase domain of HSP90 chaperone/DNA topoisomerase II/histidine kinase"/>
    <property type="match status" value="1"/>
</dbReference>
<keyword evidence="1" id="KW-0812">Transmembrane</keyword>
<dbReference type="Gene3D" id="3.30.565.10">
    <property type="entry name" value="Histidine kinase-like ATPase, C-terminal domain"/>
    <property type="match status" value="1"/>
</dbReference>
<reference evidence="3 4" key="1">
    <citation type="submission" date="2017-06" db="EMBL/GenBank/DDBJ databases">
        <authorList>
            <person name="Kim H.J."/>
            <person name="Triplett B.A."/>
        </authorList>
    </citation>
    <scope>NUCLEOTIDE SEQUENCE [LARGE SCALE GENOMIC DNA]</scope>
    <source>
        <strain evidence="3 4">DSM 25597</strain>
    </source>
</reference>
<dbReference type="OrthoDB" id="9809908at2"/>
<evidence type="ECO:0000259" key="2">
    <source>
        <dbReference type="Pfam" id="PF06580"/>
    </source>
</evidence>
<proteinExistence type="predicted"/>
<dbReference type="InterPro" id="IPR010559">
    <property type="entry name" value="Sig_transdc_His_kin_internal"/>
</dbReference>